<dbReference type="PANTHER" id="PTHR23044:SF61">
    <property type="entry name" value="3'-5' EXORIBONUCLEASE 1-RELATED"/>
    <property type="match status" value="1"/>
</dbReference>
<dbReference type="GO" id="GO:0004527">
    <property type="term" value="F:exonuclease activity"/>
    <property type="evidence" value="ECO:0007669"/>
    <property type="project" value="UniProtKB-ARBA"/>
</dbReference>
<dbReference type="RefSeq" id="WP_052220003.1">
    <property type="nucleotide sequence ID" value="NZ_LHUR01000010.1"/>
</dbReference>
<dbReference type="AlphaFoldDB" id="A0A0L6ZE66"/>
<dbReference type="Proteomes" id="UP000037043">
    <property type="component" value="Unassembled WGS sequence"/>
</dbReference>
<dbReference type="PATRIC" id="fig|1121318.3.peg.409"/>
<evidence type="ECO:0000259" key="1">
    <source>
        <dbReference type="SMART" id="SM00479"/>
    </source>
</evidence>
<feature type="domain" description="Exonuclease" evidence="1">
    <location>
        <begin position="17"/>
        <end position="197"/>
    </location>
</feature>
<organism evidence="2 3">
    <name type="scientific">Clostridium homopropionicum DSM 5847</name>
    <dbReference type="NCBI Taxonomy" id="1121318"/>
    <lineage>
        <taxon>Bacteria</taxon>
        <taxon>Bacillati</taxon>
        <taxon>Bacillota</taxon>
        <taxon>Clostridia</taxon>
        <taxon>Eubacteriales</taxon>
        <taxon>Clostridiaceae</taxon>
        <taxon>Clostridium</taxon>
    </lineage>
</organism>
<dbReference type="STRING" id="36844.SAMN04488501_107150"/>
<dbReference type="InterPro" id="IPR013520">
    <property type="entry name" value="Ribonucl_H"/>
</dbReference>
<dbReference type="Pfam" id="PF00929">
    <property type="entry name" value="RNase_T"/>
    <property type="match status" value="1"/>
</dbReference>
<dbReference type="InterPro" id="IPR051274">
    <property type="entry name" value="3-5_Exoribonuclease"/>
</dbReference>
<evidence type="ECO:0000313" key="3">
    <source>
        <dbReference type="Proteomes" id="UP000037043"/>
    </source>
</evidence>
<dbReference type="PANTHER" id="PTHR23044">
    <property type="entry name" value="3'-5' EXONUCLEASE ERI1-RELATED"/>
    <property type="match status" value="1"/>
</dbReference>
<dbReference type="EMBL" id="LHUR01000010">
    <property type="protein sequence ID" value="KOA21274.1"/>
    <property type="molecule type" value="Genomic_DNA"/>
</dbReference>
<name>A0A0L6ZE66_9CLOT</name>
<accession>A0A0L6ZE66</accession>
<protein>
    <submittedName>
        <fullName evidence="2">Sporulation inhibitor KapD</fullName>
    </submittedName>
</protein>
<proteinExistence type="predicted"/>
<gene>
    <name evidence="2" type="ORF">CLHOM_04040</name>
</gene>
<reference evidence="3" key="1">
    <citation type="submission" date="2015-08" db="EMBL/GenBank/DDBJ databases">
        <title>Genome sequence of the strict anaerobe Clostridium homopropionicum LuHBu1 (DSM 5847T).</title>
        <authorList>
            <person name="Poehlein A."/>
            <person name="Beck M."/>
            <person name="Schiel-Bengelsdorf B."/>
            <person name="Bengelsdorf F.R."/>
            <person name="Daniel R."/>
            <person name="Duerre P."/>
        </authorList>
    </citation>
    <scope>NUCLEOTIDE SEQUENCE [LARGE SCALE GENOMIC DNA]</scope>
    <source>
        <strain evidence="3">DSM 5847</strain>
    </source>
</reference>
<keyword evidence="3" id="KW-1185">Reference proteome</keyword>
<dbReference type="InterPro" id="IPR036397">
    <property type="entry name" value="RNaseH_sf"/>
</dbReference>
<dbReference type="InterPro" id="IPR012337">
    <property type="entry name" value="RNaseH-like_sf"/>
</dbReference>
<dbReference type="PROSITE" id="PS50890">
    <property type="entry name" value="PUA"/>
    <property type="match status" value="1"/>
</dbReference>
<dbReference type="Gene3D" id="3.30.420.10">
    <property type="entry name" value="Ribonuclease H-like superfamily/Ribonuclease H"/>
    <property type="match status" value="1"/>
</dbReference>
<sequence>MSLYFTHEDKEIFVPYNLLAVDFEFITTKTINNKAKKYIQEIVEVGLIFRSENMVKEFTSLVRPNEFLKCKNKNRHSIYSDRFNHLDIEKGMDLREVFEKIKKIYIPKETIWISWGKAEYDTLKMVCRNEGIAIPLLKDDYMDLSKEFVEFYNFNQNISLDKALTFLKIPINDRHRALSDSKALMDIINKMFIDGYTINDKNLKFF</sequence>
<dbReference type="SUPFAM" id="SSF53098">
    <property type="entry name" value="Ribonuclease H-like"/>
    <property type="match status" value="1"/>
</dbReference>
<dbReference type="SMART" id="SM00479">
    <property type="entry name" value="EXOIII"/>
    <property type="match status" value="1"/>
</dbReference>
<comment type="caution">
    <text evidence="2">The sequence shown here is derived from an EMBL/GenBank/DDBJ whole genome shotgun (WGS) entry which is preliminary data.</text>
</comment>
<evidence type="ECO:0000313" key="2">
    <source>
        <dbReference type="EMBL" id="KOA21274.1"/>
    </source>
</evidence>
<dbReference type="GO" id="GO:0003676">
    <property type="term" value="F:nucleic acid binding"/>
    <property type="evidence" value="ECO:0007669"/>
    <property type="project" value="InterPro"/>
</dbReference>